<proteinExistence type="predicted"/>
<dbReference type="AlphaFoldDB" id="A0A248U8M0"/>
<organism evidence="1 2">
    <name type="scientific">Ochrobactrum quorumnocens</name>
    <dbReference type="NCBI Taxonomy" id="271865"/>
    <lineage>
        <taxon>Bacteria</taxon>
        <taxon>Pseudomonadati</taxon>
        <taxon>Pseudomonadota</taxon>
        <taxon>Alphaproteobacteria</taxon>
        <taxon>Hyphomicrobiales</taxon>
        <taxon>Brucellaceae</taxon>
        <taxon>Brucella/Ochrobactrum group</taxon>
        <taxon>Ochrobactrum</taxon>
    </lineage>
</organism>
<evidence type="ECO:0000313" key="1">
    <source>
        <dbReference type="EMBL" id="ASV83044.1"/>
    </source>
</evidence>
<dbReference type="Proteomes" id="UP000215256">
    <property type="component" value="Chromosome 2"/>
</dbReference>
<protein>
    <submittedName>
        <fullName evidence="1">Uncharacterized protein</fullName>
    </submittedName>
</protein>
<sequence length="64" mass="7128">MPDSPGILFNAFARKPLLAFGDAIEALAPNANWYNEYSNICKWKIVNPITRAWVTAFISALEDA</sequence>
<dbReference type="KEGG" id="och:CES85_3819"/>
<gene>
    <name evidence="1" type="ORF">CES85_3819</name>
</gene>
<dbReference type="EMBL" id="CP022603">
    <property type="protein sequence ID" value="ASV83044.1"/>
    <property type="molecule type" value="Genomic_DNA"/>
</dbReference>
<reference evidence="1 2" key="1">
    <citation type="submission" date="2017-07" db="EMBL/GenBank/DDBJ databases">
        <title>Phylogenetic study on the rhizospheric bacterium Ochrobactrum sp. A44.</title>
        <authorList>
            <person name="Krzyzanowska D.M."/>
            <person name="Ossowicki A."/>
            <person name="Rajewska M."/>
            <person name="Maciag T."/>
            <person name="Kaczynski Z."/>
            <person name="Czerwicka M."/>
            <person name="Jafra S."/>
        </authorList>
    </citation>
    <scope>NUCLEOTIDE SEQUENCE [LARGE SCALE GENOMIC DNA]</scope>
    <source>
        <strain evidence="1 2">A44</strain>
    </source>
</reference>
<name>A0A248U8M0_9HYPH</name>
<evidence type="ECO:0000313" key="2">
    <source>
        <dbReference type="Proteomes" id="UP000215256"/>
    </source>
</evidence>
<accession>A0A248U8M0</accession>